<organism evidence="5 6">
    <name type="scientific">Drosophila gunungcola</name>
    <name type="common">fruit fly</name>
    <dbReference type="NCBI Taxonomy" id="103775"/>
    <lineage>
        <taxon>Eukaryota</taxon>
        <taxon>Metazoa</taxon>
        <taxon>Ecdysozoa</taxon>
        <taxon>Arthropoda</taxon>
        <taxon>Hexapoda</taxon>
        <taxon>Insecta</taxon>
        <taxon>Pterygota</taxon>
        <taxon>Neoptera</taxon>
        <taxon>Endopterygota</taxon>
        <taxon>Diptera</taxon>
        <taxon>Brachycera</taxon>
        <taxon>Muscomorpha</taxon>
        <taxon>Ephydroidea</taxon>
        <taxon>Drosophilidae</taxon>
        <taxon>Drosophila</taxon>
        <taxon>Sophophora</taxon>
    </lineage>
</organism>
<protein>
    <recommendedName>
        <fullName evidence="4">RING-type domain-containing protein</fullName>
    </recommendedName>
</protein>
<dbReference type="CDD" id="cd16450">
    <property type="entry name" value="mRING-C3HGC3_RFWD3"/>
    <property type="match status" value="1"/>
</dbReference>
<reference evidence="5" key="1">
    <citation type="journal article" date="2023" name="Genome Biol. Evol.">
        <title>Long-read-based Genome Assembly of Drosophila gunungcola Reveals Fewer Chemosensory Genes in Flower-breeding Species.</title>
        <authorList>
            <person name="Negi A."/>
            <person name="Liao B.Y."/>
            <person name="Yeh S.D."/>
        </authorList>
    </citation>
    <scope>NUCLEOTIDE SEQUENCE</scope>
    <source>
        <strain evidence="5">Sukarami</strain>
    </source>
</reference>
<dbReference type="SMART" id="SM00184">
    <property type="entry name" value="RING"/>
    <property type="match status" value="1"/>
</dbReference>
<dbReference type="GO" id="GO:0036297">
    <property type="term" value="P:interstrand cross-link repair"/>
    <property type="evidence" value="ECO:0007669"/>
    <property type="project" value="InterPro"/>
</dbReference>
<keyword evidence="6" id="KW-1185">Reference proteome</keyword>
<dbReference type="GO" id="GO:0005634">
    <property type="term" value="C:nucleus"/>
    <property type="evidence" value="ECO:0007669"/>
    <property type="project" value="InterPro"/>
</dbReference>
<keyword evidence="2" id="KW-0862">Zinc</keyword>
<gene>
    <name evidence="5" type="ORF">M5D96_009394</name>
</gene>
<comment type="caution">
    <text evidence="5">The sequence shown here is derived from an EMBL/GenBank/DDBJ whole genome shotgun (WGS) entry which is preliminary data.</text>
</comment>
<dbReference type="GO" id="GO:0008270">
    <property type="term" value="F:zinc ion binding"/>
    <property type="evidence" value="ECO:0007669"/>
    <property type="project" value="UniProtKB-KW"/>
</dbReference>
<dbReference type="InterPro" id="IPR013083">
    <property type="entry name" value="Znf_RING/FYVE/PHD"/>
</dbReference>
<accession>A0A9P9YJ31</accession>
<dbReference type="SUPFAM" id="SSF57850">
    <property type="entry name" value="RING/U-box"/>
    <property type="match status" value="1"/>
</dbReference>
<dbReference type="GO" id="GO:0016567">
    <property type="term" value="P:protein ubiquitination"/>
    <property type="evidence" value="ECO:0007669"/>
    <property type="project" value="InterPro"/>
</dbReference>
<feature type="domain" description="RING-type" evidence="4">
    <location>
        <begin position="115"/>
        <end position="158"/>
    </location>
</feature>
<dbReference type="EMBL" id="JAMKOV010000010">
    <property type="protein sequence ID" value="KAI8037893.1"/>
    <property type="molecule type" value="Genomic_DNA"/>
</dbReference>
<dbReference type="PANTHER" id="PTHR16047:SF7">
    <property type="entry name" value="E3 UBIQUITIN-PROTEIN LIGASE RFWD3"/>
    <property type="match status" value="1"/>
</dbReference>
<evidence type="ECO:0000256" key="2">
    <source>
        <dbReference type="ARBA" id="ARBA00022833"/>
    </source>
</evidence>
<dbReference type="Gene3D" id="3.30.40.10">
    <property type="entry name" value="Zinc/RING finger domain, C3HC4 (zinc finger)"/>
    <property type="match status" value="1"/>
</dbReference>
<evidence type="ECO:0000313" key="6">
    <source>
        <dbReference type="Proteomes" id="UP001059596"/>
    </source>
</evidence>
<dbReference type="Pfam" id="PF13639">
    <property type="entry name" value="zf-RING_2"/>
    <property type="match status" value="1"/>
</dbReference>
<evidence type="ECO:0000256" key="1">
    <source>
        <dbReference type="ARBA" id="ARBA00022771"/>
    </source>
</evidence>
<dbReference type="GO" id="GO:0004842">
    <property type="term" value="F:ubiquitin-protein transferase activity"/>
    <property type="evidence" value="ECO:0007669"/>
    <property type="project" value="InterPro"/>
</dbReference>
<dbReference type="PANTHER" id="PTHR16047">
    <property type="entry name" value="RFWD3 PROTEIN"/>
    <property type="match status" value="1"/>
</dbReference>
<dbReference type="AlphaFoldDB" id="A0A9P9YJ31"/>
<dbReference type="InterPro" id="IPR037381">
    <property type="entry name" value="RFWD3"/>
</dbReference>
<keyword evidence="1 3" id="KW-0479">Metal-binding</keyword>
<dbReference type="Proteomes" id="UP001059596">
    <property type="component" value="Unassembled WGS sequence"/>
</dbReference>
<dbReference type="PROSITE" id="PS50089">
    <property type="entry name" value="ZF_RING_2"/>
    <property type="match status" value="1"/>
</dbReference>
<proteinExistence type="predicted"/>
<dbReference type="InterPro" id="IPR001841">
    <property type="entry name" value="Znf_RING"/>
</dbReference>
<evidence type="ECO:0000313" key="5">
    <source>
        <dbReference type="EMBL" id="KAI8037893.1"/>
    </source>
</evidence>
<dbReference type="OrthoDB" id="5600418at2759"/>
<sequence length="176" mass="20555">MSWSSTDALGHLQTLVTRLKVLQNLEILILNAEQQEQPVGELQEQVRRLELIRSQMTLFNTERLSIVEQLHQNFAHHVSVQHHISFALRQGFGELREGLNALHYRMNRMSEDITCPICLAPWTSQGRHRVVSLRCGHLFGSICIRTAIRRSHRCPICRRRARNSDLRRIFSQRVFP</sequence>
<keyword evidence="1 3" id="KW-0863">Zinc-finger</keyword>
<name>A0A9P9YJ31_9MUSC</name>
<evidence type="ECO:0000256" key="3">
    <source>
        <dbReference type="PROSITE-ProRule" id="PRU00175"/>
    </source>
</evidence>
<evidence type="ECO:0000259" key="4">
    <source>
        <dbReference type="PROSITE" id="PS50089"/>
    </source>
</evidence>